<keyword evidence="2" id="KW-0472">Membrane</keyword>
<keyword evidence="1" id="KW-0175">Coiled coil</keyword>
<name>A0A5Q2F872_9CAUD</name>
<dbReference type="EMBL" id="MN604230">
    <property type="protein sequence ID" value="QGF21704.1"/>
    <property type="molecule type" value="Genomic_DNA"/>
</dbReference>
<proteinExistence type="predicted"/>
<gene>
    <name evidence="3" type="ORF">Sam112_gp27</name>
</gene>
<dbReference type="Pfam" id="PF10779">
    <property type="entry name" value="XhlA"/>
    <property type="match status" value="1"/>
</dbReference>
<dbReference type="InterPro" id="IPR019715">
    <property type="entry name" value="Haemolysin_XhlA"/>
</dbReference>
<reference evidence="3 4" key="1">
    <citation type="submission" date="2019-10" db="EMBL/GenBank/DDBJ databases">
        <authorList>
            <person name="Kazantseva O."/>
            <person name="Piligrimova E."/>
            <person name="Shadrin A."/>
            <person name="Zagorodny V."/>
        </authorList>
    </citation>
    <scope>NUCLEOTIDE SEQUENCE [LARGE SCALE GENOMIC DNA]</scope>
</reference>
<organism evidence="3 4">
    <name type="scientific">Bacillus phage vB_BcM_Sam112</name>
    <dbReference type="NCBI Taxonomy" id="2663324"/>
    <lineage>
        <taxon>Viruses</taxon>
        <taxon>Duplodnaviria</taxon>
        <taxon>Heunggongvirae</taxon>
        <taxon>Uroviricota</taxon>
        <taxon>Caudoviricetes</taxon>
        <taxon>Trautnerviridae</taxon>
        <taxon>Prospektnaukivirus</taxon>
        <taxon>Prospektnaukivirus sam112</taxon>
    </lineage>
</organism>
<sequence length="110" mass="12245">MLLFDNKGGCAVDGMNQNAMVTIDKLIDKLDDIKERLIVIETEMKGVNEIKTSVDALEKETTEATQSTRSAHKRLDTLESNITWLWRTVGSGLITLVFGIILFFITQGGK</sequence>
<evidence type="ECO:0000313" key="4">
    <source>
        <dbReference type="Proteomes" id="UP000343370"/>
    </source>
</evidence>
<feature type="coiled-coil region" evidence="1">
    <location>
        <begin position="16"/>
        <end position="43"/>
    </location>
</feature>
<feature type="transmembrane region" description="Helical" evidence="2">
    <location>
        <begin position="84"/>
        <end position="105"/>
    </location>
</feature>
<evidence type="ECO:0000256" key="2">
    <source>
        <dbReference type="SAM" id="Phobius"/>
    </source>
</evidence>
<accession>A0A5Q2F872</accession>
<evidence type="ECO:0000256" key="1">
    <source>
        <dbReference type="SAM" id="Coils"/>
    </source>
</evidence>
<keyword evidence="2" id="KW-1133">Transmembrane helix</keyword>
<evidence type="ECO:0000313" key="3">
    <source>
        <dbReference type="EMBL" id="QGF21704.1"/>
    </source>
</evidence>
<keyword evidence="4" id="KW-1185">Reference proteome</keyword>
<protein>
    <submittedName>
        <fullName evidence="3">XhlA domain-containing holin-like protein</fullName>
    </submittedName>
</protein>
<dbReference type="Proteomes" id="UP000343370">
    <property type="component" value="Segment"/>
</dbReference>
<keyword evidence="2" id="KW-0812">Transmembrane</keyword>